<organism evidence="2 3">
    <name type="scientific">Symbiodinium natans</name>
    <dbReference type="NCBI Taxonomy" id="878477"/>
    <lineage>
        <taxon>Eukaryota</taxon>
        <taxon>Sar</taxon>
        <taxon>Alveolata</taxon>
        <taxon>Dinophyceae</taxon>
        <taxon>Suessiales</taxon>
        <taxon>Symbiodiniaceae</taxon>
        <taxon>Symbiodinium</taxon>
    </lineage>
</organism>
<accession>A0A812MQ76</accession>
<dbReference type="InterPro" id="IPR029058">
    <property type="entry name" value="AB_hydrolase_fold"/>
</dbReference>
<dbReference type="GO" id="GO:0034338">
    <property type="term" value="F:short-chain carboxylesterase activity"/>
    <property type="evidence" value="ECO:0007669"/>
    <property type="project" value="TreeGrafter"/>
</dbReference>
<evidence type="ECO:0000256" key="1">
    <source>
        <dbReference type="ARBA" id="ARBA00010884"/>
    </source>
</evidence>
<dbReference type="Gene3D" id="3.40.50.1820">
    <property type="entry name" value="alpha/beta hydrolase"/>
    <property type="match status" value="1"/>
</dbReference>
<comment type="caution">
    <text evidence="2">The sequence shown here is derived from an EMBL/GenBank/DDBJ whole genome shotgun (WGS) entry which is preliminary data.</text>
</comment>
<evidence type="ECO:0000313" key="3">
    <source>
        <dbReference type="Proteomes" id="UP000604046"/>
    </source>
</evidence>
<dbReference type="Proteomes" id="UP000604046">
    <property type="component" value="Unassembled WGS sequence"/>
</dbReference>
<comment type="similarity">
    <text evidence="1">Belongs to the AB hydrolase superfamily. AB hydrolase 4 family.</text>
</comment>
<dbReference type="EMBL" id="CAJNDS010001524">
    <property type="protein sequence ID" value="CAE7263469.1"/>
    <property type="molecule type" value="Genomic_DNA"/>
</dbReference>
<reference evidence="2" key="1">
    <citation type="submission" date="2021-02" db="EMBL/GenBank/DDBJ databases">
        <authorList>
            <person name="Dougan E. K."/>
            <person name="Rhodes N."/>
            <person name="Thang M."/>
            <person name="Chan C."/>
        </authorList>
    </citation>
    <scope>NUCLEOTIDE SEQUENCE</scope>
</reference>
<protein>
    <submittedName>
        <fullName evidence="2">ABHD3 protein</fullName>
    </submittedName>
</protein>
<keyword evidence="3" id="KW-1185">Reference proteome</keyword>
<name>A0A812MQ76_9DINO</name>
<dbReference type="PANTHER" id="PTHR10794">
    <property type="entry name" value="ABHYDROLASE DOMAIN-CONTAINING PROTEIN"/>
    <property type="match status" value="1"/>
</dbReference>
<dbReference type="AlphaFoldDB" id="A0A812MQ76"/>
<dbReference type="InterPro" id="IPR050960">
    <property type="entry name" value="AB_hydrolase_4_sf"/>
</dbReference>
<dbReference type="SUPFAM" id="SSF53474">
    <property type="entry name" value="alpha/beta-Hydrolases"/>
    <property type="match status" value="1"/>
</dbReference>
<sequence length="223" mass="24247">MVMGVACTGTCDEAEAGGDASCPPTPPGPDAWGVVLRIVGSRAENVDLCRNWISQGTGKRVLSYLITQMPGSTRQYALFAVAGRAFHPQTTICKKYIKASLEGTKFLELLDSETLAKAGSLQEVEQAVVCPLHGYPVVDEYYQAVSPHPFLSQIAVPTLILHTEDDPWVRFEPQVLTELQNPRVFAATTRRGGHLGWRSDEAGKGTWADNMAAQFCKAAASHW</sequence>
<dbReference type="OrthoDB" id="247542at2759"/>
<proteinExistence type="inferred from homology"/>
<gene>
    <name evidence="2" type="primary">ABHD3</name>
    <name evidence="2" type="ORF">SNAT2548_LOCUS13847</name>
</gene>
<dbReference type="GO" id="GO:0047372">
    <property type="term" value="F:monoacylglycerol lipase activity"/>
    <property type="evidence" value="ECO:0007669"/>
    <property type="project" value="TreeGrafter"/>
</dbReference>
<evidence type="ECO:0000313" key="2">
    <source>
        <dbReference type="EMBL" id="CAE7263469.1"/>
    </source>
</evidence>
<dbReference type="PANTHER" id="PTHR10794:SF63">
    <property type="entry name" value="ALPHA_BETA HYDROLASE 1, ISOFORM A"/>
    <property type="match status" value="1"/>
</dbReference>